<sequence>MDRPLPYPASRHQNIHRIPVYLPVEATKVSYSPNGSWRNISVDSKSASISSGYGTPKALPEDGCYRHRSSQSGFASSEAANMCYLERGGSNGNSDTLVEDDIWPEKKRSYNAIKHKPVDVWRKYSRVNAVPLNSHFPDVNLPMPPHLCEARRHPIGENMWFCEKHHQPPPYANRRHIPDGGMHYHDYIPEYRHYECHQNDSRHSTYLCSSSDESWKDYDEAYSPVEPNYLPSSNYLRSNKWKSEANLFVSTLDEEATQIYNEILDVASSLAYEEQRIKASEKRPSDVAHDQRKLQHRYKSLYNLQGISPGKESFEKVTPRPFPRLLDRPPLNRSLNSESEPSRRSRRSDYERTPTNISSPWLLTDYKNENLRRTFDHTPDSDAESALEALDNAVNFGFLKPAPTRRSRKRKSLGPTPIIREYIGETEEDWLKLQARNQNGRESPTEYSVIEIDDIRGDEDTRRTVVQPSDDVERKLLTPIHSLHIVTPNQNSGNFSVLTPTEDSSYMSDIDI</sequence>
<feature type="compositionally biased region" description="Low complexity" evidence="1">
    <location>
        <begin position="328"/>
        <end position="339"/>
    </location>
</feature>
<evidence type="ECO:0000256" key="1">
    <source>
        <dbReference type="SAM" id="MobiDB-lite"/>
    </source>
</evidence>
<feature type="compositionally biased region" description="Basic and acidic residues" evidence="1">
    <location>
        <begin position="340"/>
        <end position="352"/>
    </location>
</feature>
<evidence type="ECO:0000313" key="3">
    <source>
        <dbReference type="Proteomes" id="UP000321570"/>
    </source>
</evidence>
<accession>A0A564YRU7</accession>
<evidence type="ECO:0000313" key="2">
    <source>
        <dbReference type="EMBL" id="VUZ49423.1"/>
    </source>
</evidence>
<dbReference type="EMBL" id="CABIJS010000333">
    <property type="protein sequence ID" value="VUZ49423.1"/>
    <property type="molecule type" value="Genomic_DNA"/>
</dbReference>
<gene>
    <name evidence="2" type="ORF">WMSIL1_LOCUS8762</name>
</gene>
<feature type="region of interest" description="Disordered" evidence="1">
    <location>
        <begin position="309"/>
        <end position="356"/>
    </location>
</feature>
<keyword evidence="3" id="KW-1185">Reference proteome</keyword>
<reference evidence="2 3" key="1">
    <citation type="submission" date="2019-07" db="EMBL/GenBank/DDBJ databases">
        <authorList>
            <person name="Jastrzebski P J."/>
            <person name="Paukszto L."/>
            <person name="Jastrzebski P J."/>
        </authorList>
    </citation>
    <scope>NUCLEOTIDE SEQUENCE [LARGE SCALE GENOMIC DNA]</scope>
    <source>
        <strain evidence="2 3">WMS-il1</strain>
    </source>
</reference>
<protein>
    <submittedName>
        <fullName evidence="2">Uncharacterized protein</fullName>
    </submittedName>
</protein>
<proteinExistence type="predicted"/>
<organism evidence="2 3">
    <name type="scientific">Hymenolepis diminuta</name>
    <name type="common">Rat tapeworm</name>
    <dbReference type="NCBI Taxonomy" id="6216"/>
    <lineage>
        <taxon>Eukaryota</taxon>
        <taxon>Metazoa</taxon>
        <taxon>Spiralia</taxon>
        <taxon>Lophotrochozoa</taxon>
        <taxon>Platyhelminthes</taxon>
        <taxon>Cestoda</taxon>
        <taxon>Eucestoda</taxon>
        <taxon>Cyclophyllidea</taxon>
        <taxon>Hymenolepididae</taxon>
        <taxon>Hymenolepis</taxon>
    </lineage>
</organism>
<name>A0A564YRU7_HYMDI</name>
<dbReference type="Proteomes" id="UP000321570">
    <property type="component" value="Unassembled WGS sequence"/>
</dbReference>
<dbReference type="AlphaFoldDB" id="A0A564YRU7"/>